<dbReference type="GO" id="GO:0005886">
    <property type="term" value="C:plasma membrane"/>
    <property type="evidence" value="ECO:0007669"/>
    <property type="project" value="UniProtKB-SubCell"/>
</dbReference>
<keyword evidence="6 8" id="KW-1133">Transmembrane helix</keyword>
<feature type="transmembrane region" description="Helical" evidence="8">
    <location>
        <begin position="550"/>
        <end position="569"/>
    </location>
</feature>
<proteinExistence type="predicted"/>
<feature type="transmembrane region" description="Helical" evidence="8">
    <location>
        <begin position="487"/>
        <end position="511"/>
    </location>
</feature>
<gene>
    <name evidence="10" type="ORF">CUN50_03760</name>
</gene>
<sequence length="716" mass="79431">MRWIIFSSVFAASVLLPLLLLPIEQVPYAFLLVSALSVALALAAQASAAREKLGMRLKAAWDWLSQVRQARWGQILLLMGGIAALYVGAAQLSGASSDDVSVSSALTMLGVGLGMVFFAAYGVGSPLEGAFKVTAPGRVQPFGIRWRWMALSLGLIAFTAWRGAHELPVAYAGEQLLTWALGLLAFLQAIKPVPFGSRQPDGQPLARWEWLLLLAIGIAALLMRTVNLENVPALFDQDEAMFPEEGAAWLRLNFLTSPFAPGVLSWVRLYQILIGFTVGLLGPTVTAARLWAAIFSALTVVFLYLLGRELGGWRLGLASALFMLAWSFHVQFGRLALNQSGDPLFAAIAFYLLMRGLRRGSTVDFALSGMALGMAQLFYIGGRAIPFVMIGLIGWLWLRERPIIAQQWRQLLILPVAAFVILLPHHYYLLVRNEPFTTRAITNIFVSGHFQAVVESGENVAAFIWEQVRNSFLAPIWFADGGGWYGYGAQSLIGVVGTPFFLIGVVVLLSILWRHPKWALPIGWSFTVIFLGSTLSLTPPHYQRYVIADSAFSLCVGVGVLMVAHTLAVHLKQQRAFDILVVGIALLISIGNFWYYTAVYIPTGRGLDNLPNRVTNALAREMVRAYDEGRQVLLIESFDTGASDTLVVRYLMSDRKYLLYDRDDVRQLRGDQPFAIFAGRSRLDELRQLIARYPNGRFRSVYLQNNWVAFYVYERP</sequence>
<feature type="domain" description="Glycosyltransferase RgtA/B/C/D-like" evidence="9">
    <location>
        <begin position="273"/>
        <end position="427"/>
    </location>
</feature>
<organism evidence="10 11">
    <name type="scientific">Candidatus Thermofonsia Clade 1 bacterium</name>
    <dbReference type="NCBI Taxonomy" id="2364210"/>
    <lineage>
        <taxon>Bacteria</taxon>
        <taxon>Bacillati</taxon>
        <taxon>Chloroflexota</taxon>
        <taxon>Candidatus Thermofontia</taxon>
        <taxon>Candidatus Thermofonsia Clade 1</taxon>
    </lineage>
</organism>
<feature type="transmembrane region" description="Helical" evidence="8">
    <location>
        <begin position="30"/>
        <end position="49"/>
    </location>
</feature>
<dbReference type="PANTHER" id="PTHR33908">
    <property type="entry name" value="MANNOSYLTRANSFERASE YKCB-RELATED"/>
    <property type="match status" value="1"/>
</dbReference>
<feature type="transmembrane region" description="Helical" evidence="8">
    <location>
        <begin position="70"/>
        <end position="89"/>
    </location>
</feature>
<evidence type="ECO:0000256" key="4">
    <source>
        <dbReference type="ARBA" id="ARBA00022679"/>
    </source>
</evidence>
<keyword evidence="7 8" id="KW-0472">Membrane</keyword>
<evidence type="ECO:0000313" key="10">
    <source>
        <dbReference type="EMBL" id="PJF42562.1"/>
    </source>
</evidence>
<dbReference type="AlphaFoldDB" id="A0A2M8PYF0"/>
<feature type="transmembrane region" description="Helical" evidence="8">
    <location>
        <begin position="410"/>
        <end position="429"/>
    </location>
</feature>
<feature type="transmembrane region" description="Helical" evidence="8">
    <location>
        <begin position="176"/>
        <end position="196"/>
    </location>
</feature>
<evidence type="ECO:0000256" key="1">
    <source>
        <dbReference type="ARBA" id="ARBA00004651"/>
    </source>
</evidence>
<comment type="caution">
    <text evidence="10">The sequence shown here is derived from an EMBL/GenBank/DDBJ whole genome shotgun (WGS) entry which is preliminary data.</text>
</comment>
<feature type="transmembrane region" description="Helical" evidence="8">
    <location>
        <begin position="101"/>
        <end position="123"/>
    </location>
</feature>
<dbReference type="Proteomes" id="UP000228947">
    <property type="component" value="Unassembled WGS sequence"/>
</dbReference>
<feature type="transmembrane region" description="Helical" evidence="8">
    <location>
        <begin position="518"/>
        <end position="538"/>
    </location>
</feature>
<dbReference type="InterPro" id="IPR038731">
    <property type="entry name" value="RgtA/B/C-like"/>
</dbReference>
<protein>
    <recommendedName>
        <fullName evidence="9">Glycosyltransferase RgtA/B/C/D-like domain-containing protein</fullName>
    </recommendedName>
</protein>
<dbReference type="EMBL" id="PGTL01000014">
    <property type="protein sequence ID" value="PJF42562.1"/>
    <property type="molecule type" value="Genomic_DNA"/>
</dbReference>
<evidence type="ECO:0000256" key="3">
    <source>
        <dbReference type="ARBA" id="ARBA00022676"/>
    </source>
</evidence>
<evidence type="ECO:0000256" key="2">
    <source>
        <dbReference type="ARBA" id="ARBA00022475"/>
    </source>
</evidence>
<feature type="transmembrane region" description="Helical" evidence="8">
    <location>
        <begin position="340"/>
        <end position="357"/>
    </location>
</feature>
<dbReference type="PANTHER" id="PTHR33908:SF11">
    <property type="entry name" value="MEMBRANE PROTEIN"/>
    <property type="match status" value="1"/>
</dbReference>
<comment type="subcellular location">
    <subcellularLocation>
        <location evidence="1">Cell membrane</location>
        <topology evidence="1">Multi-pass membrane protein</topology>
    </subcellularLocation>
</comment>
<dbReference type="Pfam" id="PF13231">
    <property type="entry name" value="PMT_2"/>
    <property type="match status" value="1"/>
</dbReference>
<evidence type="ECO:0000256" key="5">
    <source>
        <dbReference type="ARBA" id="ARBA00022692"/>
    </source>
</evidence>
<keyword evidence="3" id="KW-0328">Glycosyltransferase</keyword>
<evidence type="ECO:0000256" key="6">
    <source>
        <dbReference type="ARBA" id="ARBA00022989"/>
    </source>
</evidence>
<evidence type="ECO:0000259" key="9">
    <source>
        <dbReference type="Pfam" id="PF13231"/>
    </source>
</evidence>
<feature type="transmembrane region" description="Helical" evidence="8">
    <location>
        <begin position="208"/>
        <end position="226"/>
    </location>
</feature>
<dbReference type="GO" id="GO:0016763">
    <property type="term" value="F:pentosyltransferase activity"/>
    <property type="evidence" value="ECO:0007669"/>
    <property type="project" value="TreeGrafter"/>
</dbReference>
<feature type="transmembrane region" description="Helical" evidence="8">
    <location>
        <begin position="377"/>
        <end position="398"/>
    </location>
</feature>
<accession>A0A2M8PYF0</accession>
<evidence type="ECO:0000256" key="7">
    <source>
        <dbReference type="ARBA" id="ARBA00023136"/>
    </source>
</evidence>
<dbReference type="InterPro" id="IPR050297">
    <property type="entry name" value="LipidA_mod_glycosyltrf_83"/>
</dbReference>
<reference evidence="10 11" key="1">
    <citation type="submission" date="2017-11" db="EMBL/GenBank/DDBJ databases">
        <title>Evolution of Phototrophy in the Chloroflexi Phylum Driven by Horizontal Gene Transfer.</title>
        <authorList>
            <person name="Ward L.M."/>
            <person name="Hemp J."/>
            <person name="Shih P.M."/>
            <person name="Mcglynn S.E."/>
            <person name="Fischer W."/>
        </authorList>
    </citation>
    <scope>NUCLEOTIDE SEQUENCE [LARGE SCALE GENOMIC DNA]</scope>
    <source>
        <strain evidence="10">CP1_1M</strain>
    </source>
</reference>
<feature type="transmembrane region" description="Helical" evidence="8">
    <location>
        <begin position="144"/>
        <end position="164"/>
    </location>
</feature>
<dbReference type="GO" id="GO:0009103">
    <property type="term" value="P:lipopolysaccharide biosynthetic process"/>
    <property type="evidence" value="ECO:0007669"/>
    <property type="project" value="UniProtKB-ARBA"/>
</dbReference>
<keyword evidence="2" id="KW-1003">Cell membrane</keyword>
<evidence type="ECO:0000256" key="8">
    <source>
        <dbReference type="SAM" id="Phobius"/>
    </source>
</evidence>
<keyword evidence="5 8" id="KW-0812">Transmembrane</keyword>
<evidence type="ECO:0000313" key="11">
    <source>
        <dbReference type="Proteomes" id="UP000228947"/>
    </source>
</evidence>
<feature type="transmembrane region" description="Helical" evidence="8">
    <location>
        <begin position="576"/>
        <end position="596"/>
    </location>
</feature>
<feature type="transmembrane region" description="Helical" evidence="8">
    <location>
        <begin position="312"/>
        <end position="328"/>
    </location>
</feature>
<keyword evidence="4" id="KW-0808">Transferase</keyword>
<name>A0A2M8PYF0_9CHLR</name>